<dbReference type="EMBL" id="FNNP01000008">
    <property type="protein sequence ID" value="SDX65137.1"/>
    <property type="molecule type" value="Genomic_DNA"/>
</dbReference>
<reference evidence="3" key="1">
    <citation type="submission" date="2016-10" db="EMBL/GenBank/DDBJ databases">
        <authorList>
            <person name="Varghese N."/>
            <person name="Submissions S."/>
        </authorList>
    </citation>
    <scope>NUCLEOTIDE SEQUENCE [LARGE SCALE GENOMIC DNA]</scope>
    <source>
        <strain evidence="3">DSM 27839</strain>
    </source>
</reference>
<dbReference type="Proteomes" id="UP000183400">
    <property type="component" value="Unassembled WGS sequence"/>
</dbReference>
<keyword evidence="3" id="KW-1185">Reference proteome</keyword>
<organism evidence="2 3">
    <name type="scientific">Ruegeria halocynthiae</name>
    <dbReference type="NCBI Taxonomy" id="985054"/>
    <lineage>
        <taxon>Bacteria</taxon>
        <taxon>Pseudomonadati</taxon>
        <taxon>Pseudomonadota</taxon>
        <taxon>Alphaproteobacteria</taxon>
        <taxon>Rhodobacterales</taxon>
        <taxon>Roseobacteraceae</taxon>
        <taxon>Ruegeria</taxon>
    </lineage>
</organism>
<keyword evidence="1" id="KW-0472">Membrane</keyword>
<keyword evidence="1" id="KW-0812">Transmembrane</keyword>
<sequence>MTGKQLEFDQRVTRLNKKHHKLNRGYRATMRSDGLVVMKPQRVRSAIPAKVLLLCLVGFFAFKGFLLSHLGPSAYDTRVESLNQGTSVEKAGAWIMQADPVTVLLSTQLNKVLF</sequence>
<dbReference type="STRING" id="985054.SAMN05444358_10897"/>
<dbReference type="OrthoDB" id="7866534at2"/>
<dbReference type="AlphaFoldDB" id="A0A1H3DFL4"/>
<proteinExistence type="predicted"/>
<evidence type="ECO:0000313" key="2">
    <source>
        <dbReference type="EMBL" id="SDX65137.1"/>
    </source>
</evidence>
<evidence type="ECO:0000256" key="1">
    <source>
        <dbReference type="SAM" id="Phobius"/>
    </source>
</evidence>
<accession>A0A1H3DFL4</accession>
<evidence type="ECO:0000313" key="3">
    <source>
        <dbReference type="Proteomes" id="UP000183400"/>
    </source>
</evidence>
<dbReference type="RefSeq" id="WP_074738276.1">
    <property type="nucleotide sequence ID" value="NZ_FNNP01000008.1"/>
</dbReference>
<feature type="transmembrane region" description="Helical" evidence="1">
    <location>
        <begin position="51"/>
        <end position="71"/>
    </location>
</feature>
<gene>
    <name evidence="2" type="ORF">SAMN05444358_10897</name>
</gene>
<protein>
    <submittedName>
        <fullName evidence="2">Uncharacterized protein</fullName>
    </submittedName>
</protein>
<keyword evidence="1" id="KW-1133">Transmembrane helix</keyword>
<name>A0A1H3DFL4_9RHOB</name>